<name>A0A0W0GEZ1_MONRR</name>
<evidence type="ECO:0000313" key="2">
    <source>
        <dbReference type="EMBL" id="KTB47136.1"/>
    </source>
</evidence>
<dbReference type="EMBL" id="LATX01000998">
    <property type="protein sequence ID" value="KTB44105.1"/>
    <property type="molecule type" value="Genomic_DNA"/>
</dbReference>
<organism evidence="2 3">
    <name type="scientific">Moniliophthora roreri</name>
    <name type="common">Frosty pod rot fungus</name>
    <name type="synonym">Monilia roreri</name>
    <dbReference type="NCBI Taxonomy" id="221103"/>
    <lineage>
        <taxon>Eukaryota</taxon>
        <taxon>Fungi</taxon>
        <taxon>Dikarya</taxon>
        <taxon>Basidiomycota</taxon>
        <taxon>Agaricomycotina</taxon>
        <taxon>Agaricomycetes</taxon>
        <taxon>Agaricomycetidae</taxon>
        <taxon>Agaricales</taxon>
        <taxon>Marasmiineae</taxon>
        <taxon>Marasmiaceae</taxon>
        <taxon>Moniliophthora</taxon>
    </lineage>
</organism>
<dbReference type="Proteomes" id="UP000054988">
    <property type="component" value="Unassembled WGS sequence"/>
</dbReference>
<accession>A0A0W0GEZ1</accession>
<evidence type="ECO:0000313" key="3">
    <source>
        <dbReference type="Proteomes" id="UP000054988"/>
    </source>
</evidence>
<proteinExistence type="predicted"/>
<dbReference type="AlphaFoldDB" id="A0A0W0GEZ1"/>
<reference evidence="2 3" key="1">
    <citation type="submission" date="2015-12" db="EMBL/GenBank/DDBJ databases">
        <title>Draft genome sequence of Moniliophthora roreri, the causal agent of frosty pod rot of cacao.</title>
        <authorList>
            <person name="Aime M.C."/>
            <person name="Diaz-Valderrama J.R."/>
            <person name="Kijpornyongpan T."/>
            <person name="Phillips-Mora W."/>
        </authorList>
    </citation>
    <scope>NUCLEOTIDE SEQUENCE [LARGE SCALE GENOMIC DNA]</scope>
    <source>
        <strain evidence="2 3">MCA 2952</strain>
    </source>
</reference>
<gene>
    <name evidence="2" type="ORF">WG66_286</name>
    <name evidence="1" type="ORF">WG66_3316</name>
</gene>
<comment type="caution">
    <text evidence="2">The sequence shown here is derived from an EMBL/GenBank/DDBJ whole genome shotgun (WGS) entry which is preliminary data.</text>
</comment>
<dbReference type="EMBL" id="LATX01000124">
    <property type="protein sequence ID" value="KTB47136.1"/>
    <property type="molecule type" value="Genomic_DNA"/>
</dbReference>
<evidence type="ECO:0000313" key="1">
    <source>
        <dbReference type="EMBL" id="KTB44105.1"/>
    </source>
</evidence>
<protein>
    <submittedName>
        <fullName evidence="2">Uncharacterized protein</fullName>
    </submittedName>
</protein>
<sequence>MGSPPLDWLTLPALRILRFPEGAAAYAELAAFIFRSSCQSQELSLIDAIPDKKGIIQLLRSDSMRSLHTLTIGLEDVNGEGWVSIGDNILRAMFFSGEAERHSRILPGLASLTLLNDKRWTDGVLLQMVTSRRRVELVGGDSRLQRLSLVDALDGDANPIEDPACAALMQELCEEGFHYEWSRSLSA</sequence>